<dbReference type="InterPro" id="IPR052517">
    <property type="entry name" value="GlcG_carb_metab_protein"/>
</dbReference>
<dbReference type="PANTHER" id="PTHR34309">
    <property type="entry name" value="SLR1406 PROTEIN"/>
    <property type="match status" value="1"/>
</dbReference>
<accession>A0A3A8A807</accession>
<reference evidence="1 2" key="1">
    <citation type="journal article" date="2018" name="Int. J. Syst. Bacteriol.">
        <title>Oceaniradius stylonemae gen. nov., sp. nov., isolated from a red alga, Stylonema cornu-cervi.</title>
        <authorList>
            <person name="Jeong S."/>
        </authorList>
    </citation>
    <scope>NUCLEOTIDE SEQUENCE [LARGE SCALE GENOMIC DNA]</scope>
    <source>
        <strain evidence="1 2">StC1</strain>
    </source>
</reference>
<keyword evidence="2" id="KW-1185">Reference proteome</keyword>
<dbReference type="AlphaFoldDB" id="A0A3A8A807"/>
<name>A0A3A8A807_9HYPH</name>
<dbReference type="Proteomes" id="UP000246132">
    <property type="component" value="Unassembled WGS sequence"/>
</dbReference>
<dbReference type="EMBL" id="QFWV02000009">
    <property type="protein sequence ID" value="RKF05518.1"/>
    <property type="molecule type" value="Genomic_DNA"/>
</dbReference>
<protein>
    <submittedName>
        <fullName evidence="1">Heme-binding protein</fullName>
    </submittedName>
</protein>
<organism evidence="1 2">
    <name type="scientific">Oceaniradius stylonematis</name>
    <dbReference type="NCBI Taxonomy" id="2184161"/>
    <lineage>
        <taxon>Bacteria</taxon>
        <taxon>Pseudomonadati</taxon>
        <taxon>Pseudomonadota</taxon>
        <taxon>Alphaproteobacteria</taxon>
        <taxon>Hyphomicrobiales</taxon>
        <taxon>Ahrensiaceae</taxon>
        <taxon>Oceaniradius</taxon>
    </lineage>
</organism>
<dbReference type="OrthoDB" id="9815788at2"/>
<comment type="caution">
    <text evidence="1">The sequence shown here is derived from an EMBL/GenBank/DDBJ whole genome shotgun (WGS) entry which is preliminary data.</text>
</comment>
<evidence type="ECO:0000313" key="1">
    <source>
        <dbReference type="EMBL" id="RKF05518.1"/>
    </source>
</evidence>
<dbReference type="Gene3D" id="3.30.450.150">
    <property type="entry name" value="Haem-degrading domain"/>
    <property type="match status" value="1"/>
</dbReference>
<dbReference type="PANTHER" id="PTHR34309:SF1">
    <property type="entry name" value="PROTEIN GLCG"/>
    <property type="match status" value="1"/>
</dbReference>
<evidence type="ECO:0000313" key="2">
    <source>
        <dbReference type="Proteomes" id="UP000246132"/>
    </source>
</evidence>
<dbReference type="InterPro" id="IPR005624">
    <property type="entry name" value="PduO/GlcC-like"/>
</dbReference>
<dbReference type="Pfam" id="PF03928">
    <property type="entry name" value="HbpS-like"/>
    <property type="match status" value="1"/>
</dbReference>
<proteinExistence type="predicted"/>
<sequence>MMTIRRLDSRDADILIEGAQARAETIGVPMCIAVTDEAGQLIAFRRMDGGKVTSTTIAIDKAFTAAGARKATHEYGQASQPGAPAYGIASAIGGRLMVVGGGLPVMLDDEPLGGIGVSSGTPDQDRDVAQAGLDAFNAHLTRLSSG</sequence>
<dbReference type="RefSeq" id="WP_109767621.1">
    <property type="nucleotide sequence ID" value="NZ_OZ244994.1"/>
</dbReference>
<gene>
    <name evidence="1" type="ORF">DEM25_017230</name>
</gene>
<dbReference type="SUPFAM" id="SSF143744">
    <property type="entry name" value="GlcG-like"/>
    <property type="match status" value="1"/>
</dbReference>
<dbReference type="InterPro" id="IPR038084">
    <property type="entry name" value="PduO/GlcC-like_sf"/>
</dbReference>